<feature type="transmembrane region" description="Helical" evidence="1">
    <location>
        <begin position="48"/>
        <end position="71"/>
    </location>
</feature>
<evidence type="ECO:0000256" key="1">
    <source>
        <dbReference type="SAM" id="Phobius"/>
    </source>
</evidence>
<reference evidence="2" key="1">
    <citation type="submission" date="2014-09" db="EMBL/GenBank/DDBJ databases">
        <authorList>
            <person name="Magalhaes I.L.F."/>
            <person name="Oliveira U."/>
            <person name="Santos F.R."/>
            <person name="Vidigal T.H.D.A."/>
            <person name="Brescovit A.D."/>
            <person name="Santos A.J."/>
        </authorList>
    </citation>
    <scope>NUCLEOTIDE SEQUENCE</scope>
    <source>
        <tissue evidence="2">Shoot tissue taken approximately 20 cm above the soil surface</tissue>
    </source>
</reference>
<sequence>MWYCDFSSSLGSVIKHFRPPATTSYVSQSDSDSLLHCLEGRMQYRWTIIMSGVIYHHSSPVFVVYMVRLLFVQSKKACKCLYTVPQRRKLFKHNNYTCYRILSLDCQERFEAFHLLFVEREYL</sequence>
<reference evidence="2" key="2">
    <citation type="journal article" date="2015" name="Data Brief">
        <title>Shoot transcriptome of the giant reed, Arundo donax.</title>
        <authorList>
            <person name="Barrero R.A."/>
            <person name="Guerrero F.D."/>
            <person name="Moolhuijzen P."/>
            <person name="Goolsby J.A."/>
            <person name="Tidwell J."/>
            <person name="Bellgard S.E."/>
            <person name="Bellgard M.I."/>
        </authorList>
    </citation>
    <scope>NUCLEOTIDE SEQUENCE</scope>
    <source>
        <tissue evidence="2">Shoot tissue taken approximately 20 cm above the soil surface</tissue>
    </source>
</reference>
<keyword evidence="1" id="KW-0812">Transmembrane</keyword>
<dbReference type="EMBL" id="GBRH01283087">
    <property type="protein sequence ID" value="JAD14808.1"/>
    <property type="molecule type" value="Transcribed_RNA"/>
</dbReference>
<keyword evidence="1" id="KW-1133">Transmembrane helix</keyword>
<keyword evidence="1" id="KW-0472">Membrane</keyword>
<protein>
    <submittedName>
        <fullName evidence="2">Uncharacterized protein</fullName>
    </submittedName>
</protein>
<name>A0A0A8XQ58_ARUDO</name>
<dbReference type="AlphaFoldDB" id="A0A0A8XQ58"/>
<proteinExistence type="predicted"/>
<evidence type="ECO:0000313" key="2">
    <source>
        <dbReference type="EMBL" id="JAD14808.1"/>
    </source>
</evidence>
<accession>A0A0A8XQ58</accession>
<organism evidence="2">
    <name type="scientific">Arundo donax</name>
    <name type="common">Giant reed</name>
    <name type="synonym">Donax arundinaceus</name>
    <dbReference type="NCBI Taxonomy" id="35708"/>
    <lineage>
        <taxon>Eukaryota</taxon>
        <taxon>Viridiplantae</taxon>
        <taxon>Streptophyta</taxon>
        <taxon>Embryophyta</taxon>
        <taxon>Tracheophyta</taxon>
        <taxon>Spermatophyta</taxon>
        <taxon>Magnoliopsida</taxon>
        <taxon>Liliopsida</taxon>
        <taxon>Poales</taxon>
        <taxon>Poaceae</taxon>
        <taxon>PACMAD clade</taxon>
        <taxon>Arundinoideae</taxon>
        <taxon>Arundineae</taxon>
        <taxon>Arundo</taxon>
    </lineage>
</organism>